<feature type="non-terminal residue" evidence="2">
    <location>
        <position position="104"/>
    </location>
</feature>
<dbReference type="RefSeq" id="XP_014146995.1">
    <property type="nucleotide sequence ID" value="XM_014291520.1"/>
</dbReference>
<name>A0A0L0F8Q0_9EUKA</name>
<dbReference type="Proteomes" id="UP000054560">
    <property type="component" value="Unassembled WGS sequence"/>
</dbReference>
<sequence>MQDTEGVPCELCGVMFPSRNKMFKHIRDRSNTCGSISTGDEVGVPYGTHGPSKSDEKRDKLAALEDHRKQSQGIEAEPLATKLPPKKRAKKAPRNRTLDFTRLV</sequence>
<dbReference type="OrthoDB" id="410326at2759"/>
<keyword evidence="3" id="KW-1185">Reference proteome</keyword>
<evidence type="ECO:0000313" key="3">
    <source>
        <dbReference type="Proteomes" id="UP000054560"/>
    </source>
</evidence>
<organism evidence="2 3">
    <name type="scientific">Sphaeroforma arctica JP610</name>
    <dbReference type="NCBI Taxonomy" id="667725"/>
    <lineage>
        <taxon>Eukaryota</taxon>
        <taxon>Ichthyosporea</taxon>
        <taxon>Ichthyophonida</taxon>
        <taxon>Sphaeroforma</taxon>
    </lineage>
</organism>
<reference evidence="2 3" key="1">
    <citation type="submission" date="2011-02" db="EMBL/GenBank/DDBJ databases">
        <title>The Genome Sequence of Sphaeroforma arctica JP610.</title>
        <authorList>
            <consortium name="The Broad Institute Genome Sequencing Platform"/>
            <person name="Russ C."/>
            <person name="Cuomo C."/>
            <person name="Young S.K."/>
            <person name="Zeng Q."/>
            <person name="Gargeya S."/>
            <person name="Alvarado L."/>
            <person name="Berlin A."/>
            <person name="Chapman S.B."/>
            <person name="Chen Z."/>
            <person name="Freedman E."/>
            <person name="Gellesch M."/>
            <person name="Goldberg J."/>
            <person name="Griggs A."/>
            <person name="Gujja S."/>
            <person name="Heilman E."/>
            <person name="Heiman D."/>
            <person name="Howarth C."/>
            <person name="Mehta T."/>
            <person name="Neiman D."/>
            <person name="Pearson M."/>
            <person name="Roberts A."/>
            <person name="Saif S."/>
            <person name="Shea T."/>
            <person name="Shenoy N."/>
            <person name="Sisk P."/>
            <person name="Stolte C."/>
            <person name="Sykes S."/>
            <person name="White J."/>
            <person name="Yandava C."/>
            <person name="Burger G."/>
            <person name="Gray M.W."/>
            <person name="Holland P.W.H."/>
            <person name="King N."/>
            <person name="Lang F.B.F."/>
            <person name="Roger A.J."/>
            <person name="Ruiz-Trillo I."/>
            <person name="Haas B."/>
            <person name="Nusbaum C."/>
            <person name="Birren B."/>
        </authorList>
    </citation>
    <scope>NUCLEOTIDE SEQUENCE [LARGE SCALE GENOMIC DNA]</scope>
    <source>
        <strain evidence="2 3">JP610</strain>
    </source>
</reference>
<feature type="region of interest" description="Disordered" evidence="1">
    <location>
        <begin position="31"/>
        <end position="104"/>
    </location>
</feature>
<feature type="compositionally biased region" description="Basic and acidic residues" evidence="1">
    <location>
        <begin position="52"/>
        <end position="69"/>
    </location>
</feature>
<proteinExistence type="predicted"/>
<protein>
    <recommendedName>
        <fullName evidence="4">C2H2-type domain-containing protein</fullName>
    </recommendedName>
</protein>
<dbReference type="GeneID" id="25914852"/>
<gene>
    <name evidence="2" type="ORF">SARC_14348</name>
</gene>
<dbReference type="AlphaFoldDB" id="A0A0L0F8Q0"/>
<feature type="compositionally biased region" description="Basic residues" evidence="1">
    <location>
        <begin position="84"/>
        <end position="94"/>
    </location>
</feature>
<dbReference type="EMBL" id="KQ246091">
    <property type="protein sequence ID" value="KNC73094.1"/>
    <property type="molecule type" value="Genomic_DNA"/>
</dbReference>
<dbReference type="RefSeq" id="XP_014146996.1">
    <property type="nucleotide sequence ID" value="XM_014291521.1"/>
</dbReference>
<evidence type="ECO:0008006" key="4">
    <source>
        <dbReference type="Google" id="ProtNLM"/>
    </source>
</evidence>
<dbReference type="EMBL" id="KQ246091">
    <property type="protein sequence ID" value="KNC73093.1"/>
    <property type="molecule type" value="Genomic_DNA"/>
</dbReference>
<accession>A0A0L0F8Q0</accession>
<evidence type="ECO:0000256" key="1">
    <source>
        <dbReference type="SAM" id="MobiDB-lite"/>
    </source>
</evidence>
<evidence type="ECO:0000313" key="2">
    <source>
        <dbReference type="EMBL" id="KNC73094.1"/>
    </source>
</evidence>